<protein>
    <recommendedName>
        <fullName evidence="9">MFS general substrate transporter</fullName>
    </recommendedName>
</protein>
<feature type="transmembrane region" description="Helical" evidence="6">
    <location>
        <begin position="1237"/>
        <end position="1257"/>
    </location>
</feature>
<feature type="transmembrane region" description="Helical" evidence="6">
    <location>
        <begin position="1098"/>
        <end position="1119"/>
    </location>
</feature>
<proteinExistence type="predicted"/>
<dbReference type="PANTHER" id="PTHR43791">
    <property type="entry name" value="PERMEASE-RELATED"/>
    <property type="match status" value="1"/>
</dbReference>
<feature type="transmembrane region" description="Helical" evidence="6">
    <location>
        <begin position="621"/>
        <end position="639"/>
    </location>
</feature>
<feature type="transmembrane region" description="Helical" evidence="6">
    <location>
        <begin position="1037"/>
        <end position="1054"/>
    </location>
</feature>
<evidence type="ECO:0000313" key="8">
    <source>
        <dbReference type="Proteomes" id="UP000219338"/>
    </source>
</evidence>
<feature type="transmembrane region" description="Helical" evidence="6">
    <location>
        <begin position="680"/>
        <end position="701"/>
    </location>
</feature>
<evidence type="ECO:0000313" key="7">
    <source>
        <dbReference type="EMBL" id="SJL14544.1"/>
    </source>
</evidence>
<feature type="transmembrane region" description="Helical" evidence="6">
    <location>
        <begin position="344"/>
        <end position="366"/>
    </location>
</feature>
<feature type="transmembrane region" description="Helical" evidence="6">
    <location>
        <begin position="645"/>
        <end position="668"/>
    </location>
</feature>
<name>A0A284S0K9_ARMOS</name>
<evidence type="ECO:0000256" key="3">
    <source>
        <dbReference type="ARBA" id="ARBA00022692"/>
    </source>
</evidence>
<evidence type="ECO:0000256" key="2">
    <source>
        <dbReference type="ARBA" id="ARBA00022448"/>
    </source>
</evidence>
<feature type="transmembrane region" description="Helical" evidence="6">
    <location>
        <begin position="116"/>
        <end position="134"/>
    </location>
</feature>
<keyword evidence="8" id="KW-1185">Reference proteome</keyword>
<dbReference type="STRING" id="47428.A0A284S0K9"/>
<feature type="transmembrane region" description="Helical" evidence="6">
    <location>
        <begin position="1264"/>
        <end position="1286"/>
    </location>
</feature>
<keyword evidence="3 6" id="KW-0812">Transmembrane</keyword>
<feature type="transmembrane region" description="Helical" evidence="6">
    <location>
        <begin position="903"/>
        <end position="920"/>
    </location>
</feature>
<gene>
    <name evidence="7" type="ORF">ARMOST_18007</name>
</gene>
<evidence type="ECO:0000256" key="5">
    <source>
        <dbReference type="ARBA" id="ARBA00023136"/>
    </source>
</evidence>
<keyword evidence="2" id="KW-0813">Transport</keyword>
<accession>A0A284S0K9</accession>
<dbReference type="Gene3D" id="1.20.1250.20">
    <property type="entry name" value="MFS general substrate transporter like domains"/>
    <property type="match status" value="3"/>
</dbReference>
<dbReference type="GO" id="GO:0022857">
    <property type="term" value="F:transmembrane transporter activity"/>
    <property type="evidence" value="ECO:0007669"/>
    <property type="project" value="InterPro"/>
</dbReference>
<dbReference type="InterPro" id="IPR036259">
    <property type="entry name" value="MFS_trans_sf"/>
</dbReference>
<feature type="transmembrane region" description="Helical" evidence="6">
    <location>
        <begin position="839"/>
        <end position="859"/>
    </location>
</feature>
<dbReference type="SUPFAM" id="SSF103473">
    <property type="entry name" value="MFS general substrate transporter"/>
    <property type="match status" value="3"/>
</dbReference>
<keyword evidence="4 6" id="KW-1133">Transmembrane helix</keyword>
<dbReference type="PANTHER" id="PTHR43791:SF7">
    <property type="entry name" value="MAJOR FACILITATOR SUPERFAMILY (MFS) PROFILE DOMAIN-CONTAINING PROTEIN"/>
    <property type="match status" value="1"/>
</dbReference>
<evidence type="ECO:0000256" key="6">
    <source>
        <dbReference type="SAM" id="Phobius"/>
    </source>
</evidence>
<organism evidence="7 8">
    <name type="scientific">Armillaria ostoyae</name>
    <name type="common">Armillaria root rot fungus</name>
    <dbReference type="NCBI Taxonomy" id="47428"/>
    <lineage>
        <taxon>Eukaryota</taxon>
        <taxon>Fungi</taxon>
        <taxon>Dikarya</taxon>
        <taxon>Basidiomycota</taxon>
        <taxon>Agaricomycotina</taxon>
        <taxon>Agaricomycetes</taxon>
        <taxon>Agaricomycetidae</taxon>
        <taxon>Agaricales</taxon>
        <taxon>Marasmiineae</taxon>
        <taxon>Physalacriaceae</taxon>
        <taxon>Armillaria</taxon>
    </lineage>
</organism>
<sequence length="1428" mass="160140">MQRTSLRAEESPVSKEKLTFDDILLAGATSTEYTPKQYKKLKFKADCYLLPLMWLCYGLQSADKAALGNMALFGLREDTGLVGQQYSWLTTVFYLTYMCFEFPSNIILQRWRMGKALSIYMICWGFAVLCFGFAQNFKQLLALRALQGSLECCITPGFILIIGSWYTRQEQSSRSLMFQSALFGVNLISDLVLYGIGTSEYSGKVTQAWRYMSYFLGSLTIAVGLLCLYFIGTPSEVPWLTKDEKRMAIARTLENQSGHDRTGTKAWKWDQARECLVDPCFYFSGLNAFLTSVPNGGLSTFGSIISTSFGFTSLQAILYTIPRGMTSLVILVIVGLVTSKSKDLRLYIMAFATIPGFVGVLGMAFIETSPSTKWIKWGMYYMIAPFVLSLFLGLSLIPSNLPGRTKRTVTSSFTFVCFCVGNMCGSQIFRSKDAPTYTPGVVGCSICFGLDFLVIVAWRTTLVLRNRRRDKAMLTDGLTQEERETQGKINGEADMTDFENLYIMMEGTPLGKTESPILKSVELPLDSIPLAVSASTEYTPEQYKQLKRKIDWHLLPLMWLCFGLQAADKSVLGIMAIFGLREDTGLIGQQYSWLTTVFYLAYMCSEFPSNIILQRWSMGKALSIYMMCWGLVVLCIGFAKDFKHLIALRALQGFFESCINPGFILIIGSWYTRQEQSSRILIVQSAASGFDVMALLALYGIGTLGSDSKGIQTWRYMSYLLGPLTIAISVLCLYGLGTPSDVPWMSIEEKRMANTRILENQSGHDKTGTMGWKWYQGLMAPQVPSGGLTVFGNIINASFGFSTATSSSSIQYTPTIPGIVGFLGVALIETRESTKWTKWGMYCVIMPAILSPILGWTLIPSNVPGRTKRTVTSSFTFVCACVGSMCGSQIFKSKDAPTYTPGVIGCGICFGIDLLVIVAWRTTLVLRNRRRDTMEGLTQEEREMQGKLNGESDMTDFENPHEHFVYHSQRLIFSPIRWSSISRQSSVRYYGIIRLARRYWSRRATVLMANDDFLSHLHVFRISIQYYPSVLEDGKTLSIYMICWGFVVLCIGFAQNFKQLVALRALQGFFECCISLGFILIIGNWYTRQEQSSRSLAFQSAVPGFGIIVDLILYGIGRLEYSSKVTEAWRYMSYFLGSLTIVVGLLCLYFIGTPSEVPWLTKEEKRTANIRILENQSGHDCTGTKVWKWDQARECLADPCFYFSGINTFLSSVPNGGLTAFGSIIITSFGFTSPQVILYNISRSMTSVILFVIAGLVTTKWKNLRLYIMAFATIPPFIGLLGVALIETDASTKKWTKWGMHFMTISIILSTFLGWSLIPSNIPGRTRRTVTTSFTFVCFCVGNMCGSQIFKTKDAPAYTPGVIGCSICFGLEFLVIVAWRTTLVLRDRRRDKAMLTDGLTQEEREMQGKINGELDMTDFQNPHFRYTL</sequence>
<evidence type="ECO:0008006" key="9">
    <source>
        <dbReference type="Google" id="ProtNLM"/>
    </source>
</evidence>
<feature type="transmembrane region" description="Helical" evidence="6">
    <location>
        <begin position="1361"/>
        <end position="1385"/>
    </location>
</feature>
<feature type="transmembrane region" description="Helical" evidence="6">
    <location>
        <begin position="211"/>
        <end position="231"/>
    </location>
</feature>
<feature type="transmembrane region" description="Helical" evidence="6">
    <location>
        <begin position="554"/>
        <end position="578"/>
    </location>
</feature>
<feature type="transmembrane region" description="Helical" evidence="6">
    <location>
        <begin position="1298"/>
        <end position="1318"/>
    </location>
</feature>
<reference evidence="8" key="1">
    <citation type="journal article" date="2017" name="Nat. Ecol. Evol.">
        <title>Genome expansion and lineage-specific genetic innovations in the forest pathogenic fungi Armillaria.</title>
        <authorList>
            <person name="Sipos G."/>
            <person name="Prasanna A.N."/>
            <person name="Walter M.C."/>
            <person name="O'Connor E."/>
            <person name="Balint B."/>
            <person name="Krizsan K."/>
            <person name="Kiss B."/>
            <person name="Hess J."/>
            <person name="Varga T."/>
            <person name="Slot J."/>
            <person name="Riley R."/>
            <person name="Boka B."/>
            <person name="Rigling D."/>
            <person name="Barry K."/>
            <person name="Lee J."/>
            <person name="Mihaltcheva S."/>
            <person name="LaButti K."/>
            <person name="Lipzen A."/>
            <person name="Waldron R."/>
            <person name="Moloney N.M."/>
            <person name="Sperisen C."/>
            <person name="Kredics L."/>
            <person name="Vagvoelgyi C."/>
            <person name="Patrignani A."/>
            <person name="Fitzpatrick D."/>
            <person name="Nagy I."/>
            <person name="Doyle S."/>
            <person name="Anderson J.B."/>
            <person name="Grigoriev I.V."/>
            <person name="Gueldener U."/>
            <person name="Muensterkoetter M."/>
            <person name="Nagy L.G."/>
        </authorList>
    </citation>
    <scope>NUCLEOTIDE SEQUENCE [LARGE SCALE GENOMIC DNA]</scope>
    <source>
        <strain evidence="8">C18/9</strain>
    </source>
</reference>
<feature type="transmembrane region" description="Helical" evidence="6">
    <location>
        <begin position="1066"/>
        <end position="1086"/>
    </location>
</feature>
<comment type="subcellular location">
    <subcellularLocation>
        <location evidence="1">Membrane</location>
        <topology evidence="1">Multi-pass membrane protein</topology>
    </subcellularLocation>
</comment>
<feature type="transmembrane region" description="Helical" evidence="6">
    <location>
        <begin position="316"/>
        <end position="337"/>
    </location>
</feature>
<keyword evidence="5 6" id="KW-0472">Membrane</keyword>
<evidence type="ECO:0000256" key="4">
    <source>
        <dbReference type="ARBA" id="ARBA00022989"/>
    </source>
</evidence>
<dbReference type="Proteomes" id="UP000219338">
    <property type="component" value="Unassembled WGS sequence"/>
</dbReference>
<dbReference type="InterPro" id="IPR011701">
    <property type="entry name" value="MFS"/>
</dbReference>
<feature type="transmembrane region" description="Helical" evidence="6">
    <location>
        <begin position="146"/>
        <end position="167"/>
    </location>
</feature>
<feature type="transmembrane region" description="Helical" evidence="6">
    <location>
        <begin position="716"/>
        <end position="736"/>
    </location>
</feature>
<feature type="transmembrane region" description="Helical" evidence="6">
    <location>
        <begin position="1131"/>
        <end position="1151"/>
    </location>
</feature>
<dbReference type="OrthoDB" id="6730379at2759"/>
<feature type="transmembrane region" description="Helical" evidence="6">
    <location>
        <begin position="378"/>
        <end position="397"/>
    </location>
</feature>
<dbReference type="EMBL" id="FUEG01000024">
    <property type="protein sequence ID" value="SJL14544.1"/>
    <property type="molecule type" value="Genomic_DNA"/>
</dbReference>
<dbReference type="GO" id="GO:0016020">
    <property type="term" value="C:membrane"/>
    <property type="evidence" value="ECO:0007669"/>
    <property type="project" value="UniProtKB-SubCell"/>
</dbReference>
<evidence type="ECO:0000256" key="1">
    <source>
        <dbReference type="ARBA" id="ARBA00004141"/>
    </source>
</evidence>
<feature type="transmembrane region" description="Helical" evidence="6">
    <location>
        <begin position="1330"/>
        <end position="1349"/>
    </location>
</feature>
<feature type="transmembrane region" description="Helical" evidence="6">
    <location>
        <begin position="440"/>
        <end position="464"/>
    </location>
</feature>
<feature type="transmembrane region" description="Helical" evidence="6">
    <location>
        <begin position="409"/>
        <end position="428"/>
    </location>
</feature>
<dbReference type="Pfam" id="PF07690">
    <property type="entry name" value="MFS_1"/>
    <property type="match status" value="3"/>
</dbReference>